<dbReference type="InterPro" id="IPR013087">
    <property type="entry name" value="Znf_C2H2_type"/>
</dbReference>
<gene>
    <name evidence="2" type="ORF">BDV95DRAFT_587834</name>
</gene>
<dbReference type="Proteomes" id="UP000481861">
    <property type="component" value="Unassembled WGS sequence"/>
</dbReference>
<accession>A0A7C8HYH8</accession>
<keyword evidence="3" id="KW-1185">Reference proteome</keyword>
<protein>
    <recommendedName>
        <fullName evidence="1">C2H2-type domain-containing protein</fullName>
    </recommendedName>
</protein>
<dbReference type="AlphaFoldDB" id="A0A7C8HYH8"/>
<evidence type="ECO:0000313" key="3">
    <source>
        <dbReference type="Proteomes" id="UP000481861"/>
    </source>
</evidence>
<organism evidence="2 3">
    <name type="scientific">Massariosphaeria phaeospora</name>
    <dbReference type="NCBI Taxonomy" id="100035"/>
    <lineage>
        <taxon>Eukaryota</taxon>
        <taxon>Fungi</taxon>
        <taxon>Dikarya</taxon>
        <taxon>Ascomycota</taxon>
        <taxon>Pezizomycotina</taxon>
        <taxon>Dothideomycetes</taxon>
        <taxon>Pleosporomycetidae</taxon>
        <taxon>Pleosporales</taxon>
        <taxon>Pleosporales incertae sedis</taxon>
        <taxon>Massariosphaeria</taxon>
    </lineage>
</organism>
<proteinExistence type="predicted"/>
<feature type="domain" description="C2H2-type" evidence="1">
    <location>
        <begin position="286"/>
        <end position="310"/>
    </location>
</feature>
<comment type="caution">
    <text evidence="2">The sequence shown here is derived from an EMBL/GenBank/DDBJ whole genome shotgun (WGS) entry which is preliminary data.</text>
</comment>
<dbReference type="PROSITE" id="PS00028">
    <property type="entry name" value="ZINC_FINGER_C2H2_1"/>
    <property type="match status" value="1"/>
</dbReference>
<evidence type="ECO:0000259" key="1">
    <source>
        <dbReference type="PROSITE" id="PS00028"/>
    </source>
</evidence>
<dbReference type="OrthoDB" id="3782456at2759"/>
<name>A0A7C8HYH8_9PLEO</name>
<sequence>MDWDKKVLVPFHYLVEPRPLCSRTTPSPSFPFFRLPTDIQLIVYESCDLPTLFQLMRTCSRSRGPATKLFWANTTSGNHWYHGPNHELFEYGTRHPIIRHCQDFARSITRIELDLGRLEHSFAEEVEPHPFREPASTATKAQYFWSSLGRAFPAVKKAVLTSMLPRRPLPPRTGEFDATYSTIETVVNLAPSHVVVHVAFDDAQSKRRRYTLWQVANSTKPTWQVLDEDWTPIRILLLPRKFAASPLGDLVTMTRKNLALLLERRGLHWLLIETYARYALNGKIHCPRLDCDATFAERSQWTKHLNDTQHRRLGPVYGYKDNHMMELLCFKGTPDAEQAAMEARQQRIDAGYRRTRILKQRVGWGWGDEGTEQRRLFEKQFFAQLREENLVAPGKLIMDPDQPMCDWIDCLHMYYDPTHVYY</sequence>
<reference evidence="2 3" key="1">
    <citation type="submission" date="2020-01" db="EMBL/GenBank/DDBJ databases">
        <authorList>
            <consortium name="DOE Joint Genome Institute"/>
            <person name="Haridas S."/>
            <person name="Albert R."/>
            <person name="Binder M."/>
            <person name="Bloem J."/>
            <person name="Labutti K."/>
            <person name="Salamov A."/>
            <person name="Andreopoulos B."/>
            <person name="Baker S.E."/>
            <person name="Barry K."/>
            <person name="Bills G."/>
            <person name="Bluhm B.H."/>
            <person name="Cannon C."/>
            <person name="Castanera R."/>
            <person name="Culley D.E."/>
            <person name="Daum C."/>
            <person name="Ezra D."/>
            <person name="Gonzalez J.B."/>
            <person name="Henrissat B."/>
            <person name="Kuo A."/>
            <person name="Liang C."/>
            <person name="Lipzen A."/>
            <person name="Lutzoni F."/>
            <person name="Magnuson J."/>
            <person name="Mondo S."/>
            <person name="Nolan M."/>
            <person name="Ohm R."/>
            <person name="Pangilinan J."/>
            <person name="Park H.-J.H."/>
            <person name="Ramirez L."/>
            <person name="Alfaro M."/>
            <person name="Sun H."/>
            <person name="Tritt A."/>
            <person name="Yoshinaga Y."/>
            <person name="Zwiers L.-H.L."/>
            <person name="Turgeon B.G."/>
            <person name="Goodwin S.B."/>
            <person name="Spatafora J.W."/>
            <person name="Crous P.W."/>
            <person name="Grigoriev I.V."/>
        </authorList>
    </citation>
    <scope>NUCLEOTIDE SEQUENCE [LARGE SCALE GENOMIC DNA]</scope>
    <source>
        <strain evidence="2 3">CBS 611.86</strain>
    </source>
</reference>
<evidence type="ECO:0000313" key="2">
    <source>
        <dbReference type="EMBL" id="KAF2864928.1"/>
    </source>
</evidence>
<dbReference type="EMBL" id="JAADJZ010000038">
    <property type="protein sequence ID" value="KAF2864928.1"/>
    <property type="molecule type" value="Genomic_DNA"/>
</dbReference>